<comment type="similarity">
    <text evidence="5">Belongs to the dihydroorotate dehydrogenase family. Type 2 subfamily.</text>
</comment>
<dbReference type="PANTHER" id="PTHR48109">
    <property type="entry name" value="DIHYDROOROTATE DEHYDROGENASE (QUINONE), MITOCHONDRIAL-RELATED"/>
    <property type="match status" value="1"/>
</dbReference>
<dbReference type="PANTHER" id="PTHR48109:SF4">
    <property type="entry name" value="DIHYDROOROTATE DEHYDROGENASE (QUINONE), MITOCHONDRIAL"/>
    <property type="match status" value="1"/>
</dbReference>
<dbReference type="PROSITE" id="PS00911">
    <property type="entry name" value="DHODEHASE_1"/>
    <property type="match status" value="1"/>
</dbReference>
<dbReference type="SUPFAM" id="SSF51395">
    <property type="entry name" value="FMN-linked oxidoreductases"/>
    <property type="match status" value="1"/>
</dbReference>
<protein>
    <recommendedName>
        <fullName evidence="7 14">Dihydroorotate dehydrogenase (quinone)</fullName>
        <ecNumber evidence="6 14">1.3.5.2</ecNumber>
    </recommendedName>
</protein>
<proteinExistence type="inferred from homology"/>
<dbReference type="PIRSF" id="PIRSF000164">
    <property type="entry name" value="DHO_oxidase"/>
    <property type="match status" value="1"/>
</dbReference>
<evidence type="ECO:0000256" key="12">
    <source>
        <dbReference type="ARBA" id="ARBA00023136"/>
    </source>
</evidence>
<comment type="function">
    <text evidence="2">Catalyzes the conversion of dihydroorotate to orotate with quinone as electron acceptor.</text>
</comment>
<dbReference type="InterPro" id="IPR013785">
    <property type="entry name" value="Aldolase_TIM"/>
</dbReference>
<dbReference type="InterPro" id="IPR005719">
    <property type="entry name" value="Dihydroorotate_DH_2"/>
</dbReference>
<evidence type="ECO:0000256" key="13">
    <source>
        <dbReference type="ARBA" id="ARBA00048639"/>
    </source>
</evidence>
<comment type="catalytic activity">
    <reaction evidence="13">
        <text>(S)-dihydroorotate + a quinone = orotate + a quinol</text>
        <dbReference type="Rhea" id="RHEA:30187"/>
        <dbReference type="ChEBI" id="CHEBI:24646"/>
        <dbReference type="ChEBI" id="CHEBI:30839"/>
        <dbReference type="ChEBI" id="CHEBI:30864"/>
        <dbReference type="ChEBI" id="CHEBI:132124"/>
        <dbReference type="EC" id="1.3.5.2"/>
    </reaction>
</comment>
<gene>
    <name evidence="16" type="ORF">JVW63_05995</name>
</gene>
<evidence type="ECO:0000256" key="4">
    <source>
        <dbReference type="ARBA" id="ARBA00005161"/>
    </source>
</evidence>
<sequence length="338" mass="36216">MLYRLLFDTLITKSDPEQAHGAAVKAIAMAGRSPLAPLMRASIGWRKSARQTTALPRPIPGLVGLAAGMDKNAEAIEGMDALGFAFVEIGTVTPEPQPGNEQPRMWRHLEDRALRNAMGFNNDGSAAVAERLAELRSTARGRAIIVGVNIGKNKWTSEEDAARDYETCATRLAAYADYLVVNVSSPNTPGLRDLQRVEALRPIIRATRRAATASAGRPVPLLLKIAPDMDLETVREIAALVVEEGLDGVVATNTTVDHSYGRGGVSGRPLTERSLEIVRTLRDCLPLETIIIGVGGISTVDDASAMLGAGADLLQIYSSFVYEGPLLPGKLNRAFSHL</sequence>
<evidence type="ECO:0000256" key="7">
    <source>
        <dbReference type="ARBA" id="ARBA00018366"/>
    </source>
</evidence>
<name>A0ABS2TF17_9ACTO</name>
<accession>A0ABS2TF17</accession>
<evidence type="ECO:0000259" key="15">
    <source>
        <dbReference type="Pfam" id="PF01180"/>
    </source>
</evidence>
<keyword evidence="9" id="KW-0288">FMN</keyword>
<keyword evidence="11 16" id="KW-0560">Oxidoreductase</keyword>
<reference evidence="17" key="1">
    <citation type="submission" date="2021-02" db="EMBL/GenBank/DDBJ databases">
        <title>Leucobacter sp. CX169.</title>
        <authorList>
            <person name="Cheng Y."/>
        </authorList>
    </citation>
    <scope>NUCLEOTIDE SEQUENCE [LARGE SCALE GENOMIC DNA]</scope>
    <source>
        <strain evidence="17">JY899</strain>
    </source>
</reference>
<keyword evidence="12" id="KW-0472">Membrane</keyword>
<keyword evidence="8" id="KW-0285">Flavoprotein</keyword>
<evidence type="ECO:0000313" key="16">
    <source>
        <dbReference type="EMBL" id="MBM9433246.1"/>
    </source>
</evidence>
<evidence type="ECO:0000256" key="8">
    <source>
        <dbReference type="ARBA" id="ARBA00022630"/>
    </source>
</evidence>
<evidence type="ECO:0000256" key="14">
    <source>
        <dbReference type="NCBIfam" id="TIGR01036"/>
    </source>
</evidence>
<dbReference type="Pfam" id="PF01180">
    <property type="entry name" value="DHO_dh"/>
    <property type="match status" value="1"/>
</dbReference>
<comment type="cofactor">
    <cofactor evidence="1">
        <name>FMN</name>
        <dbReference type="ChEBI" id="CHEBI:58210"/>
    </cofactor>
</comment>
<dbReference type="NCBIfam" id="NF003652">
    <property type="entry name" value="PRK05286.2-5"/>
    <property type="match status" value="1"/>
</dbReference>
<dbReference type="GO" id="GO:0106430">
    <property type="term" value="F:dihydroorotate dehydrogenase (quinone) activity"/>
    <property type="evidence" value="ECO:0007669"/>
    <property type="project" value="UniProtKB-EC"/>
</dbReference>
<evidence type="ECO:0000256" key="5">
    <source>
        <dbReference type="ARBA" id="ARBA00005359"/>
    </source>
</evidence>
<keyword evidence="10" id="KW-0665">Pyrimidine biosynthesis</keyword>
<evidence type="ECO:0000313" key="17">
    <source>
        <dbReference type="Proteomes" id="UP000705983"/>
    </source>
</evidence>
<dbReference type="CDD" id="cd04738">
    <property type="entry name" value="DHOD_2_like"/>
    <property type="match status" value="1"/>
</dbReference>
<dbReference type="InterPro" id="IPR050074">
    <property type="entry name" value="DHO_dehydrogenase"/>
</dbReference>
<comment type="pathway">
    <text evidence="4">Pyrimidine metabolism; UMP biosynthesis via de novo pathway; orotate from (S)-dihydroorotate (quinone route): step 1/1.</text>
</comment>
<comment type="caution">
    <text evidence="16">The sequence shown here is derived from an EMBL/GenBank/DDBJ whole genome shotgun (WGS) entry which is preliminary data.</text>
</comment>
<keyword evidence="17" id="KW-1185">Reference proteome</keyword>
<evidence type="ECO:0000256" key="10">
    <source>
        <dbReference type="ARBA" id="ARBA00022975"/>
    </source>
</evidence>
<organism evidence="16 17">
    <name type="scientific">Flaviflexus equikiangi</name>
    <dbReference type="NCBI Taxonomy" id="2758573"/>
    <lineage>
        <taxon>Bacteria</taxon>
        <taxon>Bacillati</taxon>
        <taxon>Actinomycetota</taxon>
        <taxon>Actinomycetes</taxon>
        <taxon>Actinomycetales</taxon>
        <taxon>Actinomycetaceae</taxon>
        <taxon>Flaviflexus</taxon>
    </lineage>
</organism>
<evidence type="ECO:0000256" key="9">
    <source>
        <dbReference type="ARBA" id="ARBA00022643"/>
    </source>
</evidence>
<evidence type="ECO:0000256" key="3">
    <source>
        <dbReference type="ARBA" id="ARBA00004370"/>
    </source>
</evidence>
<dbReference type="PROSITE" id="PS00912">
    <property type="entry name" value="DHODEHASE_2"/>
    <property type="match status" value="1"/>
</dbReference>
<dbReference type="NCBIfam" id="TIGR01036">
    <property type="entry name" value="pyrD_sub2"/>
    <property type="match status" value="1"/>
</dbReference>
<evidence type="ECO:0000256" key="1">
    <source>
        <dbReference type="ARBA" id="ARBA00001917"/>
    </source>
</evidence>
<dbReference type="Gene3D" id="3.20.20.70">
    <property type="entry name" value="Aldolase class I"/>
    <property type="match status" value="1"/>
</dbReference>
<dbReference type="InterPro" id="IPR012135">
    <property type="entry name" value="Dihydroorotate_DH_1_2"/>
</dbReference>
<dbReference type="InterPro" id="IPR005720">
    <property type="entry name" value="Dihydroorotate_DH_cat"/>
</dbReference>
<comment type="subcellular location">
    <subcellularLocation>
        <location evidence="3">Membrane</location>
    </subcellularLocation>
</comment>
<dbReference type="EC" id="1.3.5.2" evidence="6 14"/>
<dbReference type="EMBL" id="JAFFJS010000003">
    <property type="protein sequence ID" value="MBM9433246.1"/>
    <property type="molecule type" value="Genomic_DNA"/>
</dbReference>
<dbReference type="InterPro" id="IPR001295">
    <property type="entry name" value="Dihydroorotate_DH_CS"/>
</dbReference>
<feature type="domain" description="Dihydroorotate dehydrogenase catalytic" evidence="15">
    <location>
        <begin position="61"/>
        <end position="333"/>
    </location>
</feature>
<evidence type="ECO:0000256" key="6">
    <source>
        <dbReference type="ARBA" id="ARBA00012791"/>
    </source>
</evidence>
<dbReference type="Proteomes" id="UP000705983">
    <property type="component" value="Unassembled WGS sequence"/>
</dbReference>
<dbReference type="RefSeq" id="WP_187996599.1">
    <property type="nucleotide sequence ID" value="NZ_JACEXG010000003.1"/>
</dbReference>
<evidence type="ECO:0000256" key="2">
    <source>
        <dbReference type="ARBA" id="ARBA00003125"/>
    </source>
</evidence>
<evidence type="ECO:0000256" key="11">
    <source>
        <dbReference type="ARBA" id="ARBA00023002"/>
    </source>
</evidence>